<dbReference type="InterPro" id="IPR049552">
    <property type="entry name" value="PKS_DH_N"/>
</dbReference>
<keyword evidence="14" id="KW-1185">Reference proteome</keyword>
<dbReference type="Pfam" id="PF02801">
    <property type="entry name" value="Ketoacyl-synt_C"/>
    <property type="match status" value="1"/>
</dbReference>
<dbReference type="Pfam" id="PF00109">
    <property type="entry name" value="ketoacyl-synt"/>
    <property type="match status" value="1"/>
</dbReference>
<feature type="domain" description="PKS/mFAS DH" evidence="12">
    <location>
        <begin position="906"/>
        <end position="1176"/>
    </location>
</feature>
<dbReference type="SMART" id="SM00823">
    <property type="entry name" value="PKS_PP"/>
    <property type="match status" value="1"/>
</dbReference>
<dbReference type="Pfam" id="PF00550">
    <property type="entry name" value="PP-binding"/>
    <property type="match status" value="1"/>
</dbReference>
<gene>
    <name evidence="13" type="ORF">SRIMR7_01770</name>
</gene>
<comment type="cofactor">
    <cofactor evidence="1">
        <name>pantetheine 4'-phosphate</name>
        <dbReference type="ChEBI" id="CHEBI:47942"/>
    </cofactor>
</comment>
<dbReference type="InterPro" id="IPR016035">
    <property type="entry name" value="Acyl_Trfase/lysoPLipase"/>
</dbReference>
<dbReference type="Gene3D" id="3.30.70.3290">
    <property type="match status" value="1"/>
</dbReference>
<evidence type="ECO:0000256" key="9">
    <source>
        <dbReference type="PROSITE-ProRule" id="PRU01363"/>
    </source>
</evidence>
<dbReference type="InterPro" id="IPR020806">
    <property type="entry name" value="PKS_PP-bd"/>
</dbReference>
<dbReference type="InterPro" id="IPR014030">
    <property type="entry name" value="Ketoacyl_synth_N"/>
</dbReference>
<feature type="domain" description="Carrier" evidence="10">
    <location>
        <begin position="1973"/>
        <end position="2048"/>
    </location>
</feature>
<accession>A0ABY3YSI8</accession>
<dbReference type="SUPFAM" id="SSF47336">
    <property type="entry name" value="ACP-like"/>
    <property type="match status" value="1"/>
</dbReference>
<dbReference type="InterPro" id="IPR013968">
    <property type="entry name" value="PKS_KR"/>
</dbReference>
<dbReference type="InterPro" id="IPR055123">
    <property type="entry name" value="SpnB-like_Rossmann"/>
</dbReference>
<dbReference type="CDD" id="cd00833">
    <property type="entry name" value="PKS"/>
    <property type="match status" value="1"/>
</dbReference>
<dbReference type="InterPro" id="IPR020841">
    <property type="entry name" value="PKS_Beta-ketoAc_synthase_dom"/>
</dbReference>
<keyword evidence="5 13" id="KW-0808">Transferase</keyword>
<evidence type="ECO:0000256" key="7">
    <source>
        <dbReference type="ARBA" id="ARBA00023268"/>
    </source>
</evidence>
<sequence>MTTSSEQIVAALRASLKEAEHLRRQNRTLVAAATEPLAIVAMSCRYPGGVNSPEDLWELLASGKDAIGAFPTDRGWDLDALRDAGVDQRGNAVSQEGGFLDGVADFDADFFGISPRESLTMDPQQRLLLETSWEAIERAGIDPVSLRGSRTGVFVGTNGQDYAYLLVRSLSDATGDIGTGIAASATSGRLSYTLGLEGPAVTVDTACSSSLVALHSAAHALRAGECSLALVGGVNVMSSPGSLMEFSRQGGLAADGRCKAFSEAADGTGWSEGVGMLLVERLSDARRNGHPVLAVVRGSAVNQDGASNGFTAPSGPSQQRVIRQALASAGLSAADVDVVEAHGTGTPLGDPIEAQALLATYGQDRDPERPLLLGSVKSNLGHTQAAAGVAGIIKMVLAMRHGVLPQTLHVDTPSSHVDWASGAVELLATGPREWPAADRPWRAGVSSFGISGTNAHVIVEQAAPADEPAPESEVAPAVVPWPVSARSEEALAAQIERILSLRGASSPADVGFSLANGRSVFEHRAVLLARCPDGELSEAARGRAETGRSLAVLFSGQGAQRAGMGRELYGRFAVFAEALDAVLKHFDAGLRDVIFGDAEGLDETGFTQPALFAIEVALFRLVESWGVRPDHVAGHSIGEIAAAHVAGVLSLEDACALVAARARLMQALPAGGAMVAVQATEDEVAGRLVDGVSIAAVNGPEAVVIAGQEAEVLRIAEEFTGQGRKTRRLPVSHAFHSPLMDPMLDDFRQVAGELSYAAPQIPIVSNVTGEVADEELVCSPEYWVRHVRETVRFGDGVRALADEGASVFLELGPDGVLTAMAQHTLDETAVTVPALRKDRPEETALLTALARLHVTGVGIDWSGVFDGTGARRVDLPTYPFQHQRYWPQPAALSGDVTGAGLQPAEHPLLGATLTVADSGQVVFTGRLSLQAYPWLTDHKMGGSVLFPATGFLELAMRAGDQIGCDRVEEFLLLTPLVLTAEGAAQVQVVAGAPDETGARTVSVHSRPGGAAADEPWTQHAEGTLTSGERIADFGVRTWPPQDAVAVDLDGFYEGTGYGPAFQGLRSVWQYEGGAYVEVALPAQVAEDAGSFGLHPALLDAVLQSHRMAGVGSEHEDALPFAWRGVSLHAGGASVLRARVAKTGDDSVSIAAVDVEGAPVLSAEAMVIRAYQDPGTGRSAGQRGTEQGTLLSLDWVAAPEVGSTEVRCVSLGDDAFGVGASVASLADLTGDEDLVVVPVSGGTGDDVPAATHEVTARALGVLQDWLGREESAATRLVFVTRGAVSADEGETVRDVAAAAVWGLVRSAQTENPGRIALLDLEDGCDPKDALAELPGLLATDDAQFVVRDGAVRVARLASLSGSAGLLPPADVPWRLDSAAKGSLDNLVLAPCPEILDTLTEGQVRIQVQAAGVNFRDVLNALGMYPGEAGLLGAEAAGVVTGTGPGVHGLRPGDRVMGMVFGGYGPVGVTDQRLLTRIPEGWAPEQAASVPLVFLTALYALKDLAGLRPGQSILVHAGAGGVGMAAIQLARHFGAEVFATASEGKWDTLRELGVADDHIASSRTTDFEERFRAVTDGCGVDVVLNALAGEFVDASLRLTAPGGHFLEMGKTDIRDPETAAPVHYKAFDLADAGPDRVQGMLTELLELFGAGTIRPLPVATWDVRRAPEAFRYMSRAQHIGKIVLTLPRAWNPDGTVLITGGTGGLGGELARHLVAERGVRHLLLASRSGPDAPGAEELRAELAAQGAEVTIVAGDVAGREAAAGIVASVPAAHPLTAVIHTAGVLDDGVVASLTPERLSAVLRPKVDAAWHLHEATKDLDLADFVMYSSVSGILGGAGQGNYAAGNVFLDALARHRTAQGLPAHSLAWGAWAPSGGMTATLSDADVQRIAASGATPLTIEQGLTLFDTATTADAAHLVPIGPVTTGARDRGAVPPVLRNLVKGARRTAAGSAGGAEAAATLTQRLREARPEERLRILTDLVRTEAAAVLGHASAKAIDTRREFNELGFDSLTSVELRNRLSTATGLRLSATLVFDYPNPAALAGHLVPQLVDESETGPDLLAEIDRLDAALAAGEPDARTRAAVAGRLAQLLDAWRGAPAEEDGEQVAERLEAASTDEIFAFIDNELGRHSAR</sequence>
<protein>
    <submittedName>
        <fullName evidence="13">Phenolphthiocerol synthesis polyketide synthase type I Pks15/1</fullName>
        <ecNumber evidence="13">2.3.1.41</ecNumber>
    </submittedName>
</protein>
<dbReference type="Pfam" id="PF14765">
    <property type="entry name" value="PS-DH"/>
    <property type="match status" value="1"/>
</dbReference>
<dbReference type="PANTHER" id="PTHR43775">
    <property type="entry name" value="FATTY ACID SYNTHASE"/>
    <property type="match status" value="1"/>
</dbReference>
<dbReference type="SMART" id="SM00826">
    <property type="entry name" value="PKS_DH"/>
    <property type="match status" value="1"/>
</dbReference>
<dbReference type="InterPro" id="IPR001227">
    <property type="entry name" value="Ac_transferase_dom_sf"/>
</dbReference>
<dbReference type="InterPro" id="IPR036736">
    <property type="entry name" value="ACP-like_sf"/>
</dbReference>
<evidence type="ECO:0000256" key="6">
    <source>
        <dbReference type="ARBA" id="ARBA00023194"/>
    </source>
</evidence>
<evidence type="ECO:0000256" key="3">
    <source>
        <dbReference type="ARBA" id="ARBA00022450"/>
    </source>
</evidence>
<organism evidence="13 14">
    <name type="scientific">Streptomyces rimosus subsp. rimosus</name>
    <dbReference type="NCBI Taxonomy" id="132474"/>
    <lineage>
        <taxon>Bacteria</taxon>
        <taxon>Bacillati</taxon>
        <taxon>Actinomycetota</taxon>
        <taxon>Actinomycetes</taxon>
        <taxon>Kitasatosporales</taxon>
        <taxon>Streptomycetaceae</taxon>
        <taxon>Streptomyces</taxon>
    </lineage>
</organism>
<dbReference type="PANTHER" id="PTHR43775:SF51">
    <property type="entry name" value="INACTIVE PHENOLPHTHIOCEROL SYNTHESIS POLYKETIDE SYNTHASE TYPE I PKS1-RELATED"/>
    <property type="match status" value="1"/>
</dbReference>
<dbReference type="InterPro" id="IPR011032">
    <property type="entry name" value="GroES-like_sf"/>
</dbReference>
<dbReference type="CDD" id="cd08956">
    <property type="entry name" value="KR_3_FAS_SDR_x"/>
    <property type="match status" value="1"/>
</dbReference>
<dbReference type="SMART" id="SM00827">
    <property type="entry name" value="PKS_AT"/>
    <property type="match status" value="1"/>
</dbReference>
<dbReference type="GO" id="GO:0004315">
    <property type="term" value="F:3-oxoacyl-[acyl-carrier-protein] synthase activity"/>
    <property type="evidence" value="ECO:0007669"/>
    <property type="project" value="UniProtKB-EC"/>
</dbReference>
<dbReference type="Proteomes" id="UP000829494">
    <property type="component" value="Chromosome"/>
</dbReference>
<dbReference type="Gene3D" id="3.40.50.720">
    <property type="entry name" value="NAD(P)-binding Rossmann-like Domain"/>
    <property type="match status" value="1"/>
</dbReference>
<dbReference type="SUPFAM" id="SSF50129">
    <property type="entry name" value="GroES-like"/>
    <property type="match status" value="1"/>
</dbReference>
<evidence type="ECO:0000256" key="2">
    <source>
        <dbReference type="ARBA" id="ARBA00004792"/>
    </source>
</evidence>
<dbReference type="InterPro" id="IPR042104">
    <property type="entry name" value="PKS_dehydratase_sf"/>
</dbReference>
<keyword evidence="3" id="KW-0596">Phosphopantetheine</keyword>
<feature type="region of interest" description="C-terminal hotdog fold" evidence="9">
    <location>
        <begin position="1043"/>
        <end position="1176"/>
    </location>
</feature>
<dbReference type="Pfam" id="PF21089">
    <property type="entry name" value="PKS_DH_N"/>
    <property type="match status" value="1"/>
</dbReference>
<dbReference type="Pfam" id="PF08990">
    <property type="entry name" value="Docking"/>
    <property type="match status" value="1"/>
</dbReference>
<name>A0ABY3YSI8_STRRM</name>
<dbReference type="CDD" id="cd05195">
    <property type="entry name" value="enoyl_red"/>
    <property type="match status" value="1"/>
</dbReference>
<evidence type="ECO:0000256" key="5">
    <source>
        <dbReference type="ARBA" id="ARBA00022679"/>
    </source>
</evidence>
<dbReference type="EMBL" id="CP094298">
    <property type="protein sequence ID" value="UNZ00858.1"/>
    <property type="molecule type" value="Genomic_DNA"/>
</dbReference>
<dbReference type="GeneID" id="66860059"/>
<dbReference type="PROSITE" id="PS00606">
    <property type="entry name" value="KS3_1"/>
    <property type="match status" value="1"/>
</dbReference>
<evidence type="ECO:0000313" key="14">
    <source>
        <dbReference type="Proteomes" id="UP000829494"/>
    </source>
</evidence>
<dbReference type="InterPro" id="IPR020843">
    <property type="entry name" value="ER"/>
</dbReference>
<dbReference type="Gene3D" id="3.10.129.110">
    <property type="entry name" value="Polyketide synthase dehydratase"/>
    <property type="match status" value="1"/>
</dbReference>
<feature type="domain" description="Ketosynthase family 3 (KS3)" evidence="11">
    <location>
        <begin position="34"/>
        <end position="461"/>
    </location>
</feature>
<dbReference type="PROSITE" id="PS01162">
    <property type="entry name" value="QOR_ZETA_CRYSTAL"/>
    <property type="match status" value="1"/>
</dbReference>
<dbReference type="PROSITE" id="PS50075">
    <property type="entry name" value="CARRIER"/>
    <property type="match status" value="1"/>
</dbReference>
<evidence type="ECO:0000259" key="10">
    <source>
        <dbReference type="PROSITE" id="PS50075"/>
    </source>
</evidence>
<dbReference type="SUPFAM" id="SSF53901">
    <property type="entry name" value="Thiolase-like"/>
    <property type="match status" value="1"/>
</dbReference>
<evidence type="ECO:0000259" key="11">
    <source>
        <dbReference type="PROSITE" id="PS52004"/>
    </source>
</evidence>
<dbReference type="Pfam" id="PF08659">
    <property type="entry name" value="KR"/>
    <property type="match status" value="1"/>
</dbReference>
<dbReference type="SMART" id="SM00822">
    <property type="entry name" value="PKS_KR"/>
    <property type="match status" value="1"/>
</dbReference>
<dbReference type="InterPro" id="IPR006162">
    <property type="entry name" value="Ppantetheine_attach_site"/>
</dbReference>
<evidence type="ECO:0000313" key="13">
    <source>
        <dbReference type="EMBL" id="UNZ00858.1"/>
    </source>
</evidence>
<dbReference type="PROSITE" id="PS00012">
    <property type="entry name" value="PHOSPHOPANTETHEINE"/>
    <property type="match status" value="1"/>
</dbReference>
<dbReference type="InterPro" id="IPR009081">
    <property type="entry name" value="PP-bd_ACP"/>
</dbReference>
<proteinExistence type="predicted"/>
<dbReference type="PROSITE" id="PS52004">
    <property type="entry name" value="KS3_2"/>
    <property type="match status" value="1"/>
</dbReference>
<dbReference type="SUPFAM" id="SSF52151">
    <property type="entry name" value="FabD/lysophospholipase-like"/>
    <property type="match status" value="1"/>
</dbReference>
<dbReference type="Pfam" id="PF16197">
    <property type="entry name" value="KAsynt_C_assoc"/>
    <property type="match status" value="1"/>
</dbReference>
<feature type="active site" description="Proton donor; for dehydratase activity" evidence="9">
    <location>
        <position position="1099"/>
    </location>
</feature>
<dbReference type="InterPro" id="IPR018201">
    <property type="entry name" value="Ketoacyl_synth_AS"/>
</dbReference>
<dbReference type="SMART" id="SM01294">
    <property type="entry name" value="PKS_PP_betabranch"/>
    <property type="match status" value="1"/>
</dbReference>
<dbReference type="InterPro" id="IPR036291">
    <property type="entry name" value="NAD(P)-bd_dom_sf"/>
</dbReference>
<dbReference type="InterPro" id="IPR016039">
    <property type="entry name" value="Thiolase-like"/>
</dbReference>
<dbReference type="EC" id="2.3.1.41" evidence="13"/>
<dbReference type="Pfam" id="PF22953">
    <property type="entry name" value="SpnB_Rossmann"/>
    <property type="match status" value="1"/>
</dbReference>
<feature type="active site" description="Proton acceptor; for dehydratase activity" evidence="9">
    <location>
        <position position="938"/>
    </location>
</feature>
<dbReference type="PROSITE" id="PS52019">
    <property type="entry name" value="PKS_MFAS_DH"/>
    <property type="match status" value="1"/>
</dbReference>
<dbReference type="Gene3D" id="3.40.366.10">
    <property type="entry name" value="Malonyl-Coenzyme A Acyl Carrier Protein, domain 2"/>
    <property type="match status" value="1"/>
</dbReference>
<dbReference type="InterPro" id="IPR049551">
    <property type="entry name" value="PKS_DH_C"/>
</dbReference>
<evidence type="ECO:0000256" key="1">
    <source>
        <dbReference type="ARBA" id="ARBA00001957"/>
    </source>
</evidence>
<dbReference type="InterPro" id="IPR014031">
    <property type="entry name" value="Ketoacyl_synth_C"/>
</dbReference>
<reference evidence="13 14" key="1">
    <citation type="submission" date="2022-03" db="EMBL/GenBank/DDBJ databases">
        <title>Complete genome of Streptomyces rimosus ssp. rimosus R7 (=ATCC 10970).</title>
        <authorList>
            <person name="Beganovic S."/>
            <person name="Ruckert C."/>
            <person name="Busche T."/>
            <person name="Kalinowski J."/>
            <person name="Wittmann C."/>
        </authorList>
    </citation>
    <scope>NUCLEOTIDE SEQUENCE [LARGE SCALE GENOMIC DNA]</scope>
    <source>
        <strain evidence="13 14">R7</strain>
    </source>
</reference>
<feature type="region of interest" description="N-terminal hotdog fold" evidence="9">
    <location>
        <begin position="906"/>
        <end position="1031"/>
    </location>
</feature>
<keyword evidence="6" id="KW-0045">Antibiotic biosynthesis</keyword>
<evidence type="ECO:0000256" key="8">
    <source>
        <dbReference type="ARBA" id="ARBA00023315"/>
    </source>
</evidence>
<dbReference type="InterPro" id="IPR057326">
    <property type="entry name" value="KR_dom"/>
</dbReference>
<dbReference type="Gene3D" id="3.40.50.11460">
    <property type="match status" value="1"/>
</dbReference>
<dbReference type="SMART" id="SM00829">
    <property type="entry name" value="PKS_ER"/>
    <property type="match status" value="1"/>
</dbReference>
<dbReference type="Pfam" id="PF00698">
    <property type="entry name" value="Acyl_transf_1"/>
    <property type="match status" value="1"/>
</dbReference>
<dbReference type="InterPro" id="IPR013154">
    <property type="entry name" value="ADH-like_N"/>
</dbReference>
<keyword evidence="8 13" id="KW-0012">Acyltransferase</keyword>
<dbReference type="SMART" id="SM00825">
    <property type="entry name" value="PKS_KS"/>
    <property type="match status" value="1"/>
</dbReference>
<comment type="pathway">
    <text evidence="2">Antibiotic biosynthesis.</text>
</comment>
<dbReference type="InterPro" id="IPR050091">
    <property type="entry name" value="PKS_NRPS_Biosynth_Enz"/>
</dbReference>
<keyword evidence="4" id="KW-0597">Phosphoprotein</keyword>
<dbReference type="Gene3D" id="3.90.180.10">
    <property type="entry name" value="Medium-chain alcohol dehydrogenases, catalytic domain"/>
    <property type="match status" value="1"/>
</dbReference>
<dbReference type="InterPro" id="IPR032821">
    <property type="entry name" value="PKS_assoc"/>
</dbReference>
<dbReference type="InterPro" id="IPR002364">
    <property type="entry name" value="Quin_OxRdtase/zeta-crystal_CS"/>
</dbReference>
<dbReference type="InterPro" id="IPR016036">
    <property type="entry name" value="Malonyl_transacylase_ACP-bd"/>
</dbReference>
<dbReference type="InterPro" id="IPR014043">
    <property type="entry name" value="Acyl_transferase_dom"/>
</dbReference>
<dbReference type="SUPFAM" id="SSF51735">
    <property type="entry name" value="NAD(P)-binding Rossmann-fold domains"/>
    <property type="match status" value="3"/>
</dbReference>
<keyword evidence="7" id="KW-0511">Multifunctional enzyme</keyword>
<dbReference type="RefSeq" id="WP_003984482.1">
    <property type="nucleotide sequence ID" value="NZ_CP094298.1"/>
</dbReference>
<evidence type="ECO:0000259" key="12">
    <source>
        <dbReference type="PROSITE" id="PS52019"/>
    </source>
</evidence>
<dbReference type="Pfam" id="PF08240">
    <property type="entry name" value="ADH_N"/>
    <property type="match status" value="1"/>
</dbReference>
<evidence type="ECO:0000256" key="4">
    <source>
        <dbReference type="ARBA" id="ARBA00022553"/>
    </source>
</evidence>
<dbReference type="Pfam" id="PF13602">
    <property type="entry name" value="ADH_zinc_N_2"/>
    <property type="match status" value="1"/>
</dbReference>
<dbReference type="InterPro" id="IPR015083">
    <property type="entry name" value="NorB/c/GfsB-D-like_docking"/>
</dbReference>
<dbReference type="SUPFAM" id="SSF55048">
    <property type="entry name" value="Probable ACP-binding domain of malonyl-CoA ACP transacylase"/>
    <property type="match status" value="1"/>
</dbReference>
<dbReference type="Gene3D" id="3.40.47.10">
    <property type="match status" value="1"/>
</dbReference>
<dbReference type="Gene3D" id="1.10.1200.10">
    <property type="entry name" value="ACP-like"/>
    <property type="match status" value="1"/>
</dbReference>
<dbReference type="InterPro" id="IPR020807">
    <property type="entry name" value="PKS_DH"/>
</dbReference>
<dbReference type="InterPro" id="IPR049900">
    <property type="entry name" value="PKS_mFAS_DH"/>
</dbReference>